<feature type="transmembrane region" description="Helical" evidence="1">
    <location>
        <begin position="209"/>
        <end position="232"/>
    </location>
</feature>
<dbReference type="Pfam" id="PF01889">
    <property type="entry name" value="DUF63"/>
    <property type="match status" value="1"/>
</dbReference>
<feature type="transmembrane region" description="Helical" evidence="1">
    <location>
        <begin position="99"/>
        <end position="117"/>
    </location>
</feature>
<keyword evidence="3" id="KW-1185">Reference proteome</keyword>
<dbReference type="Proteomes" id="UP001596395">
    <property type="component" value="Unassembled WGS sequence"/>
</dbReference>
<feature type="transmembrane region" description="Helical" evidence="1">
    <location>
        <begin position="308"/>
        <end position="325"/>
    </location>
</feature>
<keyword evidence="1" id="KW-0472">Membrane</keyword>
<evidence type="ECO:0000256" key="1">
    <source>
        <dbReference type="SAM" id="Phobius"/>
    </source>
</evidence>
<evidence type="ECO:0000313" key="3">
    <source>
        <dbReference type="Proteomes" id="UP001596395"/>
    </source>
</evidence>
<feature type="transmembrane region" description="Helical" evidence="1">
    <location>
        <begin position="175"/>
        <end position="197"/>
    </location>
</feature>
<gene>
    <name evidence="2" type="ORF">ACFQGB_10130</name>
</gene>
<dbReference type="InterPro" id="IPR002749">
    <property type="entry name" value="DUF63"/>
</dbReference>
<accession>A0ABD5VCV3</accession>
<keyword evidence="1" id="KW-1133">Transmembrane helix</keyword>
<dbReference type="PANTHER" id="PTHR40700">
    <property type="entry name" value="HYPOTHETICAL MEMBRANE PROTEIN, CONSERVED, DUF63 FAMILY"/>
    <property type="match status" value="1"/>
</dbReference>
<feature type="transmembrane region" description="Helical" evidence="1">
    <location>
        <begin position="72"/>
        <end position="92"/>
    </location>
</feature>
<name>A0ABD5VCV3_9EURY</name>
<keyword evidence="1" id="KW-0812">Transmembrane</keyword>
<feature type="transmembrane region" description="Helical" evidence="1">
    <location>
        <begin position="337"/>
        <end position="354"/>
    </location>
</feature>
<proteinExistence type="predicted"/>
<evidence type="ECO:0000313" key="2">
    <source>
        <dbReference type="EMBL" id="MFC6953220.1"/>
    </source>
</evidence>
<comment type="caution">
    <text evidence="2">The sequence shown here is derived from an EMBL/GenBank/DDBJ whole genome shotgun (WGS) entry which is preliminary data.</text>
</comment>
<organism evidence="2 3">
    <name type="scientific">Halorubellus litoreus</name>
    <dbReference type="NCBI Taxonomy" id="755308"/>
    <lineage>
        <taxon>Archaea</taxon>
        <taxon>Methanobacteriati</taxon>
        <taxon>Methanobacteriota</taxon>
        <taxon>Stenosarchaea group</taxon>
        <taxon>Halobacteria</taxon>
        <taxon>Halobacteriales</taxon>
        <taxon>Halorubellaceae</taxon>
        <taxon>Halorubellus</taxon>
    </lineage>
</organism>
<dbReference type="EMBL" id="JBHSXN010000002">
    <property type="protein sequence ID" value="MFC6953220.1"/>
    <property type="molecule type" value="Genomic_DNA"/>
</dbReference>
<dbReference type="RefSeq" id="WP_379762530.1">
    <property type="nucleotide sequence ID" value="NZ_JAZAQL010000002.1"/>
</dbReference>
<dbReference type="PANTHER" id="PTHR40700:SF1">
    <property type="entry name" value="DUF63 DOMAIN-CONTAINING PROTEIN"/>
    <property type="match status" value="1"/>
</dbReference>
<reference evidence="2 3" key="1">
    <citation type="journal article" date="2019" name="Int. J. Syst. Evol. Microbiol.">
        <title>The Global Catalogue of Microorganisms (GCM) 10K type strain sequencing project: providing services to taxonomists for standard genome sequencing and annotation.</title>
        <authorList>
            <consortium name="The Broad Institute Genomics Platform"/>
            <consortium name="The Broad Institute Genome Sequencing Center for Infectious Disease"/>
            <person name="Wu L."/>
            <person name="Ma J."/>
        </authorList>
    </citation>
    <scope>NUCLEOTIDE SEQUENCE [LARGE SCALE GENOMIC DNA]</scope>
    <source>
        <strain evidence="2 3">GX26</strain>
    </source>
</reference>
<sequence>MFVVFGLGSIAFTRTVYANFVWHYFWGPVYADAQGWRYVAWADGEQVQVSSADVAANMGPVAEPGYTVYSEVGYAVILLVMLVGVALLLRRLELTRYRALFYALFPFVPLGGALRVLEDANNVLPAEASAFALDYPLNTLFISPIIYFTMFFLTLATLLLALWIHRQGYTSTFEYPLAAMGTTLLVLTVGAVAALAFTTDLTSPPRLRFYPIITALTLLFATLSTAGVWGLIRTFAPQINEGTGYMGAVIIWGQAVDGVSNVIGLDWYDELVPVATADLQPKHPVNKFVQDFTGQVLPESITAITGDAWTFLLVKLVAAVFVVWVFDDQIFEESPRFTFMLLLAILAVGLGPGTRDMLRATFLV</sequence>
<protein>
    <submittedName>
        <fullName evidence="2">DUF63 family protein</fullName>
    </submittedName>
</protein>
<feature type="transmembrane region" description="Helical" evidence="1">
    <location>
        <begin position="137"/>
        <end position="163"/>
    </location>
</feature>
<dbReference type="AlphaFoldDB" id="A0ABD5VCV3"/>